<dbReference type="AlphaFoldDB" id="U5VS95"/>
<accession>U5VS95</accession>
<evidence type="ECO:0000313" key="2">
    <source>
        <dbReference type="Proteomes" id="UP000017746"/>
    </source>
</evidence>
<evidence type="ECO:0000313" key="1">
    <source>
        <dbReference type="EMBL" id="AGZ39729.1"/>
    </source>
</evidence>
<dbReference type="EMBL" id="CP006272">
    <property type="protein sequence ID" value="AGZ39729.1"/>
    <property type="molecule type" value="Genomic_DNA"/>
</dbReference>
<evidence type="ECO:0008006" key="3">
    <source>
        <dbReference type="Google" id="ProtNLM"/>
    </source>
</evidence>
<dbReference type="RefSeq" id="WP_023359260.1">
    <property type="nucleotide sequence ID" value="NC_022657.1"/>
</dbReference>
<keyword evidence="2" id="KW-1185">Reference proteome</keyword>
<reference evidence="1 2" key="1">
    <citation type="journal article" date="2014" name="J. Biotechnol.">
        <title>Complete genome sequence of the actinobacterium Actinoplanes friuliensis HAG 010964, producer of the lipopeptide antibiotic friulimycin.</title>
        <authorList>
            <person name="Ruckert C."/>
            <person name="Szczepanowski R."/>
            <person name="Albersmeier A."/>
            <person name="Goesmann A."/>
            <person name="Fischer N."/>
            <person name="Steinkamper A."/>
            <person name="Puhler A."/>
            <person name="Biener R."/>
            <person name="Schwartz D."/>
            <person name="Kalinowski J."/>
        </authorList>
    </citation>
    <scope>NUCLEOTIDE SEQUENCE [LARGE SCALE GENOMIC DNA]</scope>
    <source>
        <strain evidence="1 2">DSM 7358</strain>
    </source>
</reference>
<dbReference type="OrthoDB" id="6681382at2"/>
<dbReference type="Proteomes" id="UP000017746">
    <property type="component" value="Chromosome"/>
</dbReference>
<proteinExistence type="predicted"/>
<dbReference type="HOGENOM" id="CLU_078728_0_0_11"/>
<sequence length="231" mass="25622">MISVPLPLTAELDQRGYCLLRGGDFILDAADRAQFAQLTAAWNDLPIDPYLAEPNRYRFRRHARYKFTGGELVRQPDGPYFQSKKDNKLFGGAERVFAPVGREAGDNPFLLGLLSYNIAQLPGSADGWDVNIHLVRIVGSQDVVGEPVPEGVHRDGFAYVSMHLMKRENVVGGETEVQTEDGTHLMKGVLQTPLDSLYLDDRALLHYTSPISPASAEPAHRDMLLVSYNQA</sequence>
<name>U5VS95_9ACTN</name>
<dbReference type="PATRIC" id="fig|1246995.3.peg.1469"/>
<dbReference type="eggNOG" id="COG4340">
    <property type="taxonomic scope" value="Bacteria"/>
</dbReference>
<dbReference type="STRING" id="1246995.AFR_07200"/>
<protein>
    <recommendedName>
        <fullName evidence="3">2OG-Fe dioxygenase family protein</fullName>
    </recommendedName>
</protein>
<dbReference type="Pfam" id="PF10014">
    <property type="entry name" value="2OG-Fe_Oxy_2"/>
    <property type="match status" value="1"/>
</dbReference>
<organism evidence="1 2">
    <name type="scientific">Actinoplanes friuliensis DSM 7358</name>
    <dbReference type="NCBI Taxonomy" id="1246995"/>
    <lineage>
        <taxon>Bacteria</taxon>
        <taxon>Bacillati</taxon>
        <taxon>Actinomycetota</taxon>
        <taxon>Actinomycetes</taxon>
        <taxon>Micromonosporales</taxon>
        <taxon>Micromonosporaceae</taxon>
        <taxon>Actinoplanes</taxon>
    </lineage>
</organism>
<dbReference type="Gene3D" id="2.60.120.620">
    <property type="entry name" value="q2cbj1_9rhob like domain"/>
    <property type="match status" value="1"/>
</dbReference>
<dbReference type="KEGG" id="afs:AFR_07200"/>
<gene>
    <name evidence="1" type="ORF">AFR_07200</name>
</gene>
<dbReference type="InterPro" id="IPR018724">
    <property type="entry name" value="2OG-Fe_dioxygenase"/>
</dbReference>
<dbReference type="GO" id="GO:0051213">
    <property type="term" value="F:dioxygenase activity"/>
    <property type="evidence" value="ECO:0007669"/>
    <property type="project" value="InterPro"/>
</dbReference>